<dbReference type="OrthoDB" id="9798934at2"/>
<dbReference type="CDD" id="cd01392">
    <property type="entry name" value="HTH_LacI"/>
    <property type="match status" value="1"/>
</dbReference>
<accession>A0A4Z0WA15</accession>
<dbReference type="RefSeq" id="WP_135481164.1">
    <property type="nucleotide sequence ID" value="NZ_SRMF01000001.1"/>
</dbReference>
<evidence type="ECO:0000313" key="6">
    <source>
        <dbReference type="Proteomes" id="UP000297475"/>
    </source>
</evidence>
<dbReference type="CDD" id="cd06270">
    <property type="entry name" value="PBP1_GalS-like"/>
    <property type="match status" value="1"/>
</dbReference>
<protein>
    <submittedName>
        <fullName evidence="5">LacI family DNA-binding transcriptional regulator</fullName>
    </submittedName>
</protein>
<dbReference type="InterPro" id="IPR046335">
    <property type="entry name" value="LacI/GalR-like_sensor"/>
</dbReference>
<dbReference type="Proteomes" id="UP000297475">
    <property type="component" value="Unassembled WGS sequence"/>
</dbReference>
<dbReference type="InterPro" id="IPR000843">
    <property type="entry name" value="HTH_LacI"/>
</dbReference>
<dbReference type="InterPro" id="IPR028082">
    <property type="entry name" value="Peripla_BP_I"/>
</dbReference>
<dbReference type="SUPFAM" id="SSF47413">
    <property type="entry name" value="lambda repressor-like DNA-binding domains"/>
    <property type="match status" value="1"/>
</dbReference>
<evidence type="ECO:0000256" key="3">
    <source>
        <dbReference type="ARBA" id="ARBA00023163"/>
    </source>
</evidence>
<keyword evidence="1" id="KW-0805">Transcription regulation</keyword>
<organism evidence="5 6">
    <name type="scientific">Natronospirillum operosum</name>
    <dbReference type="NCBI Taxonomy" id="2759953"/>
    <lineage>
        <taxon>Bacteria</taxon>
        <taxon>Pseudomonadati</taxon>
        <taxon>Pseudomonadota</taxon>
        <taxon>Gammaproteobacteria</taxon>
        <taxon>Oceanospirillales</taxon>
        <taxon>Natronospirillaceae</taxon>
        <taxon>Natronospirillum</taxon>
    </lineage>
</organism>
<dbReference type="GO" id="GO:0000976">
    <property type="term" value="F:transcription cis-regulatory region binding"/>
    <property type="evidence" value="ECO:0007669"/>
    <property type="project" value="TreeGrafter"/>
</dbReference>
<name>A0A4Z0WA15_9GAMM</name>
<dbReference type="GO" id="GO:0003700">
    <property type="term" value="F:DNA-binding transcription factor activity"/>
    <property type="evidence" value="ECO:0007669"/>
    <property type="project" value="TreeGrafter"/>
</dbReference>
<feature type="domain" description="HTH lacI-type" evidence="4">
    <location>
        <begin position="2"/>
        <end position="56"/>
    </location>
</feature>
<proteinExistence type="predicted"/>
<evidence type="ECO:0000313" key="5">
    <source>
        <dbReference type="EMBL" id="TGG95469.1"/>
    </source>
</evidence>
<keyword evidence="3" id="KW-0804">Transcription</keyword>
<dbReference type="Gene3D" id="3.40.50.2300">
    <property type="match status" value="2"/>
</dbReference>
<comment type="caution">
    <text evidence="5">The sequence shown here is derived from an EMBL/GenBank/DDBJ whole genome shotgun (WGS) entry which is preliminary data.</text>
</comment>
<dbReference type="Pfam" id="PF13377">
    <property type="entry name" value="Peripla_BP_3"/>
    <property type="match status" value="1"/>
</dbReference>
<dbReference type="Gene3D" id="1.10.260.40">
    <property type="entry name" value="lambda repressor-like DNA-binding domains"/>
    <property type="match status" value="1"/>
</dbReference>
<dbReference type="PROSITE" id="PS50932">
    <property type="entry name" value="HTH_LACI_2"/>
    <property type="match status" value="1"/>
</dbReference>
<gene>
    <name evidence="5" type="ORF">E4656_03325</name>
</gene>
<reference evidence="5 6" key="1">
    <citation type="submission" date="2019-04" db="EMBL/GenBank/DDBJ databases">
        <title>Natronospirillum operosus gen. nov., sp. nov., a haloalkaliphilic satellite isolated from decaying biomass of laboratory culture of cyanobacterium Geitlerinema sp. and proposal of Natronospirillaceae fam. nov. and Saccharospirillaceae fam. nov.</title>
        <authorList>
            <person name="Kevbrin V."/>
            <person name="Boltyanskaya Y."/>
            <person name="Koziaeva V."/>
            <person name="Grouzdev D.S."/>
            <person name="Park M."/>
            <person name="Cho J."/>
        </authorList>
    </citation>
    <scope>NUCLEOTIDE SEQUENCE [LARGE SCALE GENOMIC DNA]</scope>
    <source>
        <strain evidence="5 6">G-116</strain>
    </source>
</reference>
<dbReference type="InterPro" id="IPR010982">
    <property type="entry name" value="Lambda_DNA-bd_dom_sf"/>
</dbReference>
<dbReference type="SMART" id="SM00354">
    <property type="entry name" value="HTH_LACI"/>
    <property type="match status" value="1"/>
</dbReference>
<dbReference type="PANTHER" id="PTHR30146">
    <property type="entry name" value="LACI-RELATED TRANSCRIPTIONAL REPRESSOR"/>
    <property type="match status" value="1"/>
</dbReference>
<evidence type="ECO:0000256" key="2">
    <source>
        <dbReference type="ARBA" id="ARBA00023125"/>
    </source>
</evidence>
<evidence type="ECO:0000259" key="4">
    <source>
        <dbReference type="PROSITE" id="PS50932"/>
    </source>
</evidence>
<dbReference type="SUPFAM" id="SSF53822">
    <property type="entry name" value="Periplasmic binding protein-like I"/>
    <property type="match status" value="1"/>
</dbReference>
<keyword evidence="6" id="KW-1185">Reference proteome</keyword>
<dbReference type="PRINTS" id="PR00036">
    <property type="entry name" value="HTHLACI"/>
</dbReference>
<dbReference type="PROSITE" id="PS00356">
    <property type="entry name" value="HTH_LACI_1"/>
    <property type="match status" value="1"/>
</dbReference>
<keyword evidence="2 5" id="KW-0238">DNA-binding</keyword>
<dbReference type="Pfam" id="PF00356">
    <property type="entry name" value="LacI"/>
    <property type="match status" value="1"/>
</dbReference>
<dbReference type="EMBL" id="SRMF01000001">
    <property type="protein sequence ID" value="TGG95469.1"/>
    <property type="molecule type" value="Genomic_DNA"/>
</dbReference>
<dbReference type="AlphaFoldDB" id="A0A4Z0WA15"/>
<sequence>MANIKDVARAAQVSVSTVSRVVNGSARVAPEKRKAVLEALDTLNYQPNSLARALVNRRSNTIGLMVGELGSPFFSQLMSGADQVAVEGGRSLMMMSGFNDAEREEAALSALQQRQCDALIIHAKGLSDERLQAVAKGSTPVIFVNRLVPGFEHRSIYLDNVHGAYLATRHLLGRGHRKIAFIRSNLDHVADVSERLSGYRKALEEFDVTYDEAYVVSAFPNEDGGNEAMSHLLETHQDFTAVMAYNDVMAAGAIGLLLDSGFEIPNDVSIVGFDDVVITKYLRPRLTTIHYPIEEMGRTAARLALQILDNKPELKPEQLKFNPRLVVRNSVRTQR</sequence>
<evidence type="ECO:0000256" key="1">
    <source>
        <dbReference type="ARBA" id="ARBA00023015"/>
    </source>
</evidence>
<dbReference type="PANTHER" id="PTHR30146:SF107">
    <property type="entry name" value="TRANSCRIPTIONAL REGULATOR"/>
    <property type="match status" value="1"/>
</dbReference>